<evidence type="ECO:0000256" key="2">
    <source>
        <dbReference type="SAM" id="SignalP"/>
    </source>
</evidence>
<dbReference type="RefSeq" id="WP_072285810.1">
    <property type="nucleotide sequence ID" value="NZ_CP015455.1"/>
</dbReference>
<gene>
    <name evidence="3" type="ORF">A7E75_02375</name>
</gene>
<evidence type="ECO:0000313" key="4">
    <source>
        <dbReference type="Proteomes" id="UP000182264"/>
    </source>
</evidence>
<keyword evidence="1" id="KW-0472">Membrane</keyword>
<keyword evidence="1" id="KW-0812">Transmembrane</keyword>
<keyword evidence="2" id="KW-0732">Signal</keyword>
<dbReference type="KEGG" id="pace:A6070_10995"/>
<proteinExistence type="predicted"/>
<protein>
    <submittedName>
        <fullName evidence="3">Uncharacterized protein</fullName>
    </submittedName>
</protein>
<organism evidence="3 4">
    <name type="scientific">Syntrophotalea acetylenica</name>
    <name type="common">Pelobacter acetylenicus</name>
    <dbReference type="NCBI Taxonomy" id="29542"/>
    <lineage>
        <taxon>Bacteria</taxon>
        <taxon>Pseudomonadati</taxon>
        <taxon>Thermodesulfobacteriota</taxon>
        <taxon>Desulfuromonadia</taxon>
        <taxon>Desulfuromonadales</taxon>
        <taxon>Syntrophotaleaceae</taxon>
        <taxon>Syntrophotalea</taxon>
    </lineage>
</organism>
<reference evidence="3 4" key="1">
    <citation type="journal article" date="2017" name="Genome Announc.">
        <title>Complete Genome Sequences of Two Acetylene-Fermenting Pelobacter acetylenicus Strains.</title>
        <authorList>
            <person name="Sutton J.M."/>
            <person name="Baesman S.M."/>
            <person name="Fierst J.L."/>
            <person name="Poret-Peterson A.T."/>
            <person name="Oremland R.S."/>
            <person name="Dunlap D.S."/>
            <person name="Akob D.M."/>
        </authorList>
    </citation>
    <scope>NUCLEOTIDE SEQUENCE [LARGE SCALE GENOMIC DNA]</scope>
    <source>
        <strain evidence="3 4">DSM 3247</strain>
    </source>
</reference>
<evidence type="ECO:0000313" key="3">
    <source>
        <dbReference type="EMBL" id="APG23994.1"/>
    </source>
</evidence>
<name>A0A1L3GDG5_SYNAC</name>
<keyword evidence="1" id="KW-1133">Transmembrane helix</keyword>
<evidence type="ECO:0000256" key="1">
    <source>
        <dbReference type="SAM" id="Phobius"/>
    </source>
</evidence>
<dbReference type="Proteomes" id="UP000182264">
    <property type="component" value="Chromosome"/>
</dbReference>
<dbReference type="AlphaFoldDB" id="A0A1L3GDG5"/>
<keyword evidence="4" id="KW-1185">Reference proteome</keyword>
<accession>A0A1L3GDG5</accession>
<feature type="chain" id="PRO_5012566450" evidence="2">
    <location>
        <begin position="23"/>
        <end position="96"/>
    </location>
</feature>
<dbReference type="OrthoDB" id="5402391at2"/>
<feature type="signal peptide" evidence="2">
    <location>
        <begin position="1"/>
        <end position="22"/>
    </location>
</feature>
<feature type="transmembrane region" description="Helical" evidence="1">
    <location>
        <begin position="38"/>
        <end position="61"/>
    </location>
</feature>
<sequence length="96" mass="9910">MIKRTSLLTALLLMALAGPSFAITAPTSGSFGYTVYDIFVVNMLQGAFGFVGALALIIWGASMLPRGAWLPAVFCIVAGGAIIKADSIVSSLGMLI</sequence>
<feature type="transmembrane region" description="Helical" evidence="1">
    <location>
        <begin position="68"/>
        <end position="85"/>
    </location>
</feature>
<dbReference type="EMBL" id="CP015518">
    <property type="protein sequence ID" value="APG23994.1"/>
    <property type="molecule type" value="Genomic_DNA"/>
</dbReference>
<dbReference type="STRING" id="29542.A6070_10995"/>